<evidence type="ECO:0000313" key="2">
    <source>
        <dbReference type="Proteomes" id="UP000189513"/>
    </source>
</evidence>
<dbReference type="Gene3D" id="3.90.470.20">
    <property type="entry name" value="4'-phosphopantetheinyl transferase domain"/>
    <property type="match status" value="1"/>
</dbReference>
<evidence type="ECO:0000313" key="1">
    <source>
        <dbReference type="EMBL" id="ONH69780.1"/>
    </source>
</evidence>
<name>A0A1V2LD85_CYBFA</name>
<protein>
    <submittedName>
        <fullName evidence="1">L-aminoadipate-semialdehyde dehydrogenase-phosphopantetheinyl transferase</fullName>
    </submittedName>
</protein>
<dbReference type="GO" id="GO:0000287">
    <property type="term" value="F:magnesium ion binding"/>
    <property type="evidence" value="ECO:0007669"/>
    <property type="project" value="InterPro"/>
</dbReference>
<reference evidence="2" key="1">
    <citation type="journal article" date="2017" name="Genome Announc.">
        <title>Genome sequences of Cyberlindnera fabianii 65, Pichia kudriavzevii 129, and Saccharomyces cerevisiae 131 isolated from fermented masau fruits in Zimbabwe.</title>
        <authorList>
            <person name="van Rijswijck I.M.H."/>
            <person name="Derks M.F.L."/>
            <person name="Abee T."/>
            <person name="de Ridder D."/>
            <person name="Smid E.J."/>
        </authorList>
    </citation>
    <scope>NUCLEOTIDE SEQUENCE [LARGE SCALE GENOMIC DNA]</scope>
    <source>
        <strain evidence="2">65</strain>
    </source>
</reference>
<dbReference type="InterPro" id="IPR037143">
    <property type="entry name" value="4-PPantetheinyl_Trfase_dom_sf"/>
</dbReference>
<organism evidence="1 2">
    <name type="scientific">Cyberlindnera fabianii</name>
    <name type="common">Yeast</name>
    <name type="synonym">Hansenula fabianii</name>
    <dbReference type="NCBI Taxonomy" id="36022"/>
    <lineage>
        <taxon>Eukaryota</taxon>
        <taxon>Fungi</taxon>
        <taxon>Dikarya</taxon>
        <taxon>Ascomycota</taxon>
        <taxon>Saccharomycotina</taxon>
        <taxon>Saccharomycetes</taxon>
        <taxon>Phaffomycetales</taxon>
        <taxon>Phaffomycetaceae</taxon>
        <taxon>Cyberlindnera</taxon>
    </lineage>
</organism>
<accession>A0A1V2LD85</accession>
<dbReference type="EMBL" id="MPUK01000001">
    <property type="protein sequence ID" value="ONH69780.1"/>
    <property type="molecule type" value="Genomic_DNA"/>
</dbReference>
<dbReference type="SUPFAM" id="SSF56214">
    <property type="entry name" value="4'-phosphopantetheinyl transferase"/>
    <property type="match status" value="1"/>
</dbReference>
<gene>
    <name evidence="1" type="ORF">BON22_0011</name>
</gene>
<sequence>MVVSLIGIEVGVDLASTDDVNQFGDDDYIKHFRDIFHPKEFEYLESIKDERTRRDVFTHFWALKRVIPSY</sequence>
<dbReference type="GO" id="GO:0008897">
    <property type="term" value="F:holo-[acyl-carrier-protein] synthase activity"/>
    <property type="evidence" value="ECO:0007669"/>
    <property type="project" value="InterPro"/>
</dbReference>
<comment type="caution">
    <text evidence="1">The sequence shown here is derived from an EMBL/GenBank/DDBJ whole genome shotgun (WGS) entry which is preliminary data.</text>
</comment>
<dbReference type="Proteomes" id="UP000189513">
    <property type="component" value="Unassembled WGS sequence"/>
</dbReference>
<dbReference type="VEuPathDB" id="FungiDB:BON22_0011"/>
<proteinExistence type="predicted"/>
<keyword evidence="1" id="KW-0808">Transferase</keyword>
<dbReference type="AlphaFoldDB" id="A0A1V2LD85"/>
<keyword evidence="2" id="KW-1185">Reference proteome</keyword>